<dbReference type="InterPro" id="IPR015943">
    <property type="entry name" value="WD40/YVTN_repeat-like_dom_sf"/>
</dbReference>
<feature type="repeat" description="WD" evidence="3">
    <location>
        <begin position="96"/>
        <end position="138"/>
    </location>
</feature>
<dbReference type="SUPFAM" id="SSF50978">
    <property type="entry name" value="WD40 repeat-like"/>
    <property type="match status" value="1"/>
</dbReference>
<evidence type="ECO:0000256" key="3">
    <source>
        <dbReference type="PROSITE-ProRule" id="PRU00221"/>
    </source>
</evidence>
<evidence type="ECO:0000313" key="6">
    <source>
        <dbReference type="Proteomes" id="UP000030711"/>
    </source>
</evidence>
<evidence type="ECO:0000256" key="1">
    <source>
        <dbReference type="ARBA" id="ARBA00022574"/>
    </source>
</evidence>
<organism evidence="5">
    <name type="scientific">Eucalyptus grandis</name>
    <name type="common">Flooded gum</name>
    <dbReference type="NCBI Taxonomy" id="71139"/>
    <lineage>
        <taxon>Eukaryota</taxon>
        <taxon>Viridiplantae</taxon>
        <taxon>Streptophyta</taxon>
        <taxon>Embryophyta</taxon>
        <taxon>Tracheophyta</taxon>
        <taxon>Spermatophyta</taxon>
        <taxon>Magnoliopsida</taxon>
        <taxon>eudicotyledons</taxon>
        <taxon>Gunneridae</taxon>
        <taxon>Pentapetalae</taxon>
        <taxon>rosids</taxon>
        <taxon>malvids</taxon>
        <taxon>Myrtales</taxon>
        <taxon>Myrtaceae</taxon>
        <taxon>Myrtoideae</taxon>
        <taxon>Eucalypteae</taxon>
        <taxon>Eucalyptus</taxon>
    </lineage>
</organism>
<evidence type="ECO:0000313" key="5">
    <source>
        <dbReference type="EMBL" id="KCW44704.1"/>
    </source>
</evidence>
<dbReference type="PROSITE" id="PS50294">
    <property type="entry name" value="WD_REPEATS_REGION"/>
    <property type="match status" value="3"/>
</dbReference>
<dbReference type="Gene3D" id="2.130.10.10">
    <property type="entry name" value="YVTN repeat-like/Quinoprotein amine dehydrogenase"/>
    <property type="match status" value="2"/>
</dbReference>
<dbReference type="Proteomes" id="UP000030711">
    <property type="component" value="Unassembled WGS sequence"/>
</dbReference>
<dbReference type="eggNOG" id="KOG0266">
    <property type="taxonomic scope" value="Eukaryota"/>
</dbReference>
<sequence>MEFSFSEVSSMRESNSKVVCCHFSSDGKYLASAGHDKKVILWNVETFQTESTPEEHISIITDVRFRPNTTQLATSSFDKTIRVWDVVQPAYSLQSFTGHTSQVMSLDFHPKKNDLFCSCDSNSEIRFWSINQDSCTRVSRGGIAQIRFQPRIGQLLAAAANNAVSVFDVETDRQIHLLEGHPSSDVHSLSWDANGDYLASVCNETVRVWRLSSGECVHELTSSGNKFHSCVFHPTYSNLLVIGCYQSSCGTW</sequence>
<dbReference type="PROSITE" id="PS00678">
    <property type="entry name" value="WD_REPEATS_1"/>
    <property type="match status" value="2"/>
</dbReference>
<name>A0A058ZTE3_EUCGR</name>
<dbReference type="InterPro" id="IPR020472">
    <property type="entry name" value="WD40_PAC1"/>
</dbReference>
<keyword evidence="1 3" id="KW-0853">WD repeat</keyword>
<gene>
    <name evidence="5" type="ORF">EUGRSUZ_L01754</name>
</gene>
<evidence type="ECO:0000313" key="4">
    <source>
        <dbReference type="EMBL" id="KAK2632290.1"/>
    </source>
</evidence>
<dbReference type="EMBL" id="KK199098">
    <property type="protein sequence ID" value="KCW44704.1"/>
    <property type="molecule type" value="Genomic_DNA"/>
</dbReference>
<feature type="repeat" description="WD" evidence="3">
    <location>
        <begin position="53"/>
        <end position="86"/>
    </location>
</feature>
<accession>A0A058ZTE3</accession>
<dbReference type="GO" id="GO:0003714">
    <property type="term" value="F:transcription corepressor activity"/>
    <property type="evidence" value="ECO:0007669"/>
    <property type="project" value="InterPro"/>
</dbReference>
<dbReference type="PANTHER" id="PTHR44376">
    <property type="entry name" value="TRANSCRIPTIONAL REGULATOR OF FILAMENTOUS GROWTH FLO8"/>
    <property type="match status" value="1"/>
</dbReference>
<reference evidence="4" key="2">
    <citation type="journal article" date="2014" name="Nature">
        <title>The genome of Eucalyptus grandis.</title>
        <authorList>
            <person name="Myburg A.A."/>
            <person name="Grattapaglia D."/>
            <person name="Tuskan G.A."/>
            <person name="Hellsten U."/>
            <person name="Hayes R.D."/>
            <person name="Grimwood J."/>
            <person name="Jenkins J."/>
            <person name="Lindquist E."/>
            <person name="Tice H."/>
            <person name="Bauer D."/>
            <person name="Goodstein D.M."/>
            <person name="Dubchak I."/>
            <person name="Poliakov A."/>
            <person name="Mizrachi E."/>
            <person name="Kullan A.R."/>
            <person name="Hussey S.G."/>
            <person name="Pinard D."/>
            <person name="van der Merwe K."/>
            <person name="Singh P."/>
            <person name="van Jaarsveld I."/>
            <person name="Silva-Junior O.B."/>
            <person name="Togawa R.C."/>
            <person name="Pappas M.R."/>
            <person name="Faria D.A."/>
            <person name="Sansaloni C.P."/>
            <person name="Petroli C.D."/>
            <person name="Yang X."/>
            <person name="Ranjan P."/>
            <person name="Tschaplinski T.J."/>
            <person name="Ye C.Y."/>
            <person name="Li T."/>
            <person name="Sterck L."/>
            <person name="Vanneste K."/>
            <person name="Murat F."/>
            <person name="Soler M."/>
            <person name="Clemente H.S."/>
            <person name="Saidi N."/>
            <person name="Cassan-Wang H."/>
            <person name="Dunand C."/>
            <person name="Hefer C.A."/>
            <person name="Bornberg-Bauer E."/>
            <person name="Kersting A.R."/>
            <person name="Vining K."/>
            <person name="Amarasinghe V."/>
            <person name="Ranik M."/>
            <person name="Naithani S."/>
            <person name="Elser J."/>
            <person name="Boyd A.E."/>
            <person name="Liston A."/>
            <person name="Spatafora J.W."/>
            <person name="Dharmwardhana P."/>
            <person name="Raja R."/>
            <person name="Sullivan C."/>
            <person name="Romanel E."/>
            <person name="Alves-Ferreira M."/>
            <person name="Kulheim C."/>
            <person name="Foley W."/>
            <person name="Carocha V."/>
            <person name="Paiva J."/>
            <person name="Kudrna D."/>
            <person name="Brommonschenkel S.H."/>
            <person name="Pasquali G."/>
            <person name="Byrne M."/>
            <person name="Rigault P."/>
            <person name="Tibbits J."/>
            <person name="Spokevicius A."/>
            <person name="Jones R.C."/>
            <person name="Steane D.A."/>
            <person name="Vaillancourt R.E."/>
            <person name="Potts B.M."/>
            <person name="Joubert F."/>
            <person name="Barry K."/>
            <person name="Pappas G.J."/>
            <person name="Strauss S.H."/>
            <person name="Jaiswal P."/>
            <person name="Grima-Pettenati J."/>
            <person name="Salse J."/>
            <person name="Van de Peer Y."/>
            <person name="Rokhsar D.S."/>
            <person name="Schmutz J."/>
        </authorList>
    </citation>
    <scope>NUCLEOTIDE SEQUENCE</scope>
    <source>
        <tissue evidence="4">Leaf extractions</tissue>
    </source>
</reference>
<dbReference type="PANTHER" id="PTHR44376:SF9">
    <property type="entry name" value="TRANSCRIPTIONAL COREPRESSOR LEUNIG_HOMOLOG"/>
    <property type="match status" value="1"/>
</dbReference>
<proteinExistence type="predicted"/>
<reference evidence="4" key="4">
    <citation type="submission" date="2023-07" db="EMBL/GenBank/DDBJ databases">
        <authorList>
            <person name="Myburg A.A."/>
            <person name="Grattapaglia D."/>
            <person name="Tuskan G.A."/>
            <person name="Hellsten U."/>
            <person name="Hayes R.D."/>
            <person name="Grimwood J."/>
            <person name="Jenkins J."/>
            <person name="Lindquist E."/>
            <person name="Tice H."/>
            <person name="Bauer D."/>
            <person name="Goodstein D.M."/>
            <person name="Dubchak I."/>
            <person name="Poliakov A."/>
            <person name="Mizrachi E."/>
            <person name="Kullan A.R."/>
            <person name="Hussey S.G."/>
            <person name="Pinard D."/>
            <person name="Van D.M."/>
            <person name="Singh P."/>
            <person name="Van J.I."/>
            <person name="Silva-Junior O.B."/>
            <person name="Togawa R.C."/>
            <person name="Pappas M.R."/>
            <person name="Faria D.A."/>
            <person name="Sansaloni C.P."/>
            <person name="Petroli C.D."/>
            <person name="Yang X."/>
            <person name="Ranjan P."/>
            <person name="Tschaplinski T.J."/>
            <person name="Ye C.Y."/>
            <person name="Li T."/>
            <person name="Sterck L."/>
            <person name="Vanneste K."/>
            <person name="Murat F."/>
            <person name="Soler M."/>
            <person name="Clemente H.S."/>
            <person name="Saidi N."/>
            <person name="Cassan-Wang H."/>
            <person name="Dunand C."/>
            <person name="Hefer C.A."/>
            <person name="Bornberg-Bauer E."/>
            <person name="Kersting A.R."/>
            <person name="Vining K."/>
            <person name="Amarasinghe V."/>
            <person name="Ranik M."/>
            <person name="Naithani S."/>
            <person name="Elser J."/>
            <person name="Boyd A.E."/>
            <person name="Liston A."/>
            <person name="Spatafora J.W."/>
            <person name="Dharmwardhana P."/>
            <person name="Raja R."/>
            <person name="Sullivan C."/>
            <person name="Romanel E."/>
            <person name="Alves-Ferreira M."/>
            <person name="Kulheim C."/>
            <person name="Foley W."/>
            <person name="Carocha V."/>
            <person name="Paiva J."/>
            <person name="Kudrna D."/>
            <person name="Brommonschenkel S.H."/>
            <person name="Pasquali G."/>
            <person name="Byrne M."/>
            <person name="Rigault P."/>
            <person name="Tibbits J."/>
            <person name="Spokevicius A."/>
            <person name="Jones R.C."/>
            <person name="Steane D.A."/>
            <person name="Vaillancourt R.E."/>
            <person name="Potts B.M."/>
            <person name="Joubert F."/>
            <person name="Barry K."/>
            <person name="Pappas G.J."/>
            <person name="Strauss S.H."/>
            <person name="Jaiswal P."/>
            <person name="Grima-Pettenati J."/>
            <person name="Salse J."/>
            <person name="Van D.P."/>
            <person name="Rokhsar D.S."/>
            <person name="Schmutz J."/>
        </authorList>
    </citation>
    <scope>NUCLEOTIDE SEQUENCE</scope>
    <source>
        <tissue evidence="4">Leaf extractions</tissue>
    </source>
</reference>
<feature type="repeat" description="WD" evidence="3">
    <location>
        <begin position="11"/>
        <end position="52"/>
    </location>
</feature>
<dbReference type="EMBL" id="MU848582">
    <property type="protein sequence ID" value="KAK2632290.1"/>
    <property type="molecule type" value="Genomic_DNA"/>
</dbReference>
<keyword evidence="2" id="KW-0677">Repeat</keyword>
<dbReference type="SMART" id="SM00320">
    <property type="entry name" value="WD40"/>
    <property type="match status" value="6"/>
</dbReference>
<evidence type="ECO:0000256" key="2">
    <source>
        <dbReference type="ARBA" id="ARBA00022737"/>
    </source>
</evidence>
<dbReference type="Pfam" id="PF00400">
    <property type="entry name" value="WD40"/>
    <property type="match status" value="4"/>
</dbReference>
<dbReference type="Gramene" id="KCW44704">
    <property type="protein sequence ID" value="KCW44704"/>
    <property type="gene ID" value="EUGRSUZ_L01754"/>
</dbReference>
<reference evidence="5" key="1">
    <citation type="submission" date="2013-07" db="EMBL/GenBank/DDBJ databases">
        <title>The genome of Eucalyptus grandis.</title>
        <authorList>
            <person name="Schmutz J."/>
            <person name="Hayes R."/>
            <person name="Myburg A."/>
            <person name="Tuskan G."/>
            <person name="Grattapaglia D."/>
            <person name="Rokhsar D.S."/>
        </authorList>
    </citation>
    <scope>NUCLEOTIDE SEQUENCE</scope>
    <source>
        <tissue evidence="5">Leaf extractions</tissue>
    </source>
</reference>
<keyword evidence="6" id="KW-1185">Reference proteome</keyword>
<dbReference type="InterPro" id="IPR044716">
    <property type="entry name" value="LEUNIG-like"/>
</dbReference>
<dbReference type="OrthoDB" id="47802at2759"/>
<dbReference type="InParanoid" id="A0A058ZTE3"/>
<dbReference type="KEGG" id="egr:104429923"/>
<protein>
    <submittedName>
        <fullName evidence="5">Uncharacterized protein</fullName>
    </submittedName>
</protein>
<dbReference type="OMA" id="MAINCKS"/>
<dbReference type="InterPro" id="IPR019775">
    <property type="entry name" value="WD40_repeat_CS"/>
</dbReference>
<dbReference type="STRING" id="71139.A0A058ZTE3"/>
<dbReference type="PROSITE" id="PS50082">
    <property type="entry name" value="WD_REPEATS_2"/>
    <property type="match status" value="3"/>
</dbReference>
<dbReference type="CDD" id="cd00200">
    <property type="entry name" value="WD40"/>
    <property type="match status" value="1"/>
</dbReference>
<dbReference type="InterPro" id="IPR036322">
    <property type="entry name" value="WD40_repeat_dom_sf"/>
</dbReference>
<dbReference type="AlphaFoldDB" id="A0A058ZTE3"/>
<reference evidence="4" key="3">
    <citation type="submission" date="2023-04" db="EMBL/GenBank/DDBJ databases">
        <title>WGS assembly of Eucalyptus grandis.</title>
        <authorList>
            <person name="Myburg A."/>
            <person name="Grattapaglia D."/>
            <person name="Tuskan G."/>
            <person name="Hellsten U."/>
            <person name="Hayes R."/>
            <person name="Grimwood J."/>
            <person name="Jenkins J."/>
            <person name="Lindquist E."/>
            <person name="Tice H."/>
            <person name="Bauer D."/>
            <person name="Goodstein D."/>
            <person name="Dubchak I."/>
            <person name="Poliakov A."/>
            <person name="Mizrachi E."/>
            <person name="Kullan A."/>
            <person name="Hussey S."/>
            <person name="Pinard D."/>
            <person name="Van D."/>
            <person name="Singh P."/>
            <person name="Van J."/>
            <person name="Silva-Junior O."/>
            <person name="Togawa R."/>
            <person name="Pappas M."/>
            <person name="Faria D."/>
            <person name="Sansaloni C."/>
            <person name="Petroli C."/>
            <person name="Yang X."/>
            <person name="Ranjan P."/>
            <person name="Tschaplinski T."/>
            <person name="Ye C."/>
            <person name="Li T."/>
            <person name="Sterck L."/>
            <person name="Vanneste K."/>
            <person name="Murat F."/>
            <person name="Soler M."/>
            <person name="Clemente H."/>
            <person name="Saidi N."/>
            <person name="Cassan-Wang H."/>
            <person name="Dunand C."/>
            <person name="Hefer C."/>
            <person name="Bornberg-Bauer E."/>
            <person name="Kersting A."/>
            <person name="Vining K."/>
            <person name="Amarasinghe V."/>
            <person name="Ranik M."/>
            <person name="Naithani S."/>
            <person name="Elser J."/>
            <person name="Boyd A."/>
            <person name="Liston A."/>
            <person name="Spatafora J."/>
            <person name="Dharmwardhana P."/>
            <person name="Raja R."/>
            <person name="Sullivan C."/>
            <person name="Romanel E."/>
            <person name="Alves-Ferreira M."/>
            <person name="Kulheim C."/>
            <person name="Foley W."/>
            <person name="Carocha V."/>
            <person name="Paiva J."/>
            <person name="Kudrna D."/>
            <person name="Brommonschenkel S."/>
            <person name="Pasquali G."/>
            <person name="Byrne M."/>
            <person name="Rigault P."/>
            <person name="Tibbits J."/>
            <person name="Spokevicius A."/>
            <person name="Jones R."/>
            <person name="Steane D."/>
            <person name="Vaillancourt R."/>
            <person name="Potts B."/>
            <person name="Joubert F."/>
            <person name="Barry K."/>
            <person name="Pappas G."/>
            <person name="Strauss S."/>
            <person name="Jaiswal P."/>
            <person name="Grima-Pettenati J."/>
            <person name="Salse J."/>
            <person name="Van D."/>
            <person name="Rokhsar D."/>
            <person name="Schmutz J."/>
        </authorList>
    </citation>
    <scope>NUCLEOTIDE SEQUENCE</scope>
    <source>
        <tissue evidence="4">Leaf extractions</tissue>
    </source>
</reference>
<dbReference type="PRINTS" id="PR00320">
    <property type="entry name" value="GPROTEINBRPT"/>
</dbReference>
<dbReference type="InterPro" id="IPR001680">
    <property type="entry name" value="WD40_rpt"/>
</dbReference>